<dbReference type="OMA" id="WAEPCKT"/>
<dbReference type="GO" id="GO:0046872">
    <property type="term" value="F:metal ion binding"/>
    <property type="evidence" value="ECO:0007669"/>
    <property type="project" value="UniProtKB-KW"/>
</dbReference>
<name>A0A8J5XMB3_DIALT</name>
<keyword evidence="3" id="KW-0411">Iron-sulfur</keyword>
<dbReference type="GO" id="GO:0051536">
    <property type="term" value="F:iron-sulfur cluster binding"/>
    <property type="evidence" value="ECO:0007669"/>
    <property type="project" value="UniProtKB-KW"/>
</dbReference>
<dbReference type="Proteomes" id="UP000751190">
    <property type="component" value="Unassembled WGS sequence"/>
</dbReference>
<dbReference type="Pfam" id="PF00085">
    <property type="entry name" value="Thioredoxin"/>
    <property type="match status" value="1"/>
</dbReference>
<keyword evidence="6" id="KW-1185">Reference proteome</keyword>
<comment type="caution">
    <text evidence="5">The sequence shown here is derived from an EMBL/GenBank/DDBJ whole genome shotgun (WGS) entry which is preliminary data.</text>
</comment>
<dbReference type="Pfam" id="PF00462">
    <property type="entry name" value="Glutaredoxin"/>
    <property type="match status" value="1"/>
</dbReference>
<dbReference type="AlphaFoldDB" id="A0A8J5XMB3"/>
<dbReference type="InterPro" id="IPR013766">
    <property type="entry name" value="Thioredoxin_domain"/>
</dbReference>
<evidence type="ECO:0000256" key="1">
    <source>
        <dbReference type="ARBA" id="ARBA00022723"/>
    </source>
</evidence>
<evidence type="ECO:0000256" key="3">
    <source>
        <dbReference type="ARBA" id="ARBA00023014"/>
    </source>
</evidence>
<proteinExistence type="predicted"/>
<dbReference type="FunFam" id="3.40.30.10:FF:000012">
    <property type="entry name" value="Monothiol glutaredoxin"/>
    <property type="match status" value="1"/>
</dbReference>
<evidence type="ECO:0000313" key="5">
    <source>
        <dbReference type="EMBL" id="KAG8465210.1"/>
    </source>
</evidence>
<dbReference type="PANTHER" id="PTHR10293:SF73">
    <property type="entry name" value="GLUTAREDOXIN-3"/>
    <property type="match status" value="1"/>
</dbReference>
<dbReference type="GO" id="GO:0005634">
    <property type="term" value="C:nucleus"/>
    <property type="evidence" value="ECO:0007669"/>
    <property type="project" value="TreeGrafter"/>
</dbReference>
<dbReference type="PROSITE" id="PS51354">
    <property type="entry name" value="GLUTAREDOXIN_2"/>
    <property type="match status" value="1"/>
</dbReference>
<dbReference type="InterPro" id="IPR004480">
    <property type="entry name" value="Monothiol_GRX-rel"/>
</dbReference>
<dbReference type="OrthoDB" id="415696at2759"/>
<reference evidence="5" key="1">
    <citation type="submission" date="2021-05" db="EMBL/GenBank/DDBJ databases">
        <title>The genome of the haptophyte Pavlova lutheri (Diacronema luteri, Pavlovales) - a model for lipid biosynthesis in eukaryotic algae.</title>
        <authorList>
            <person name="Hulatt C.J."/>
            <person name="Posewitz M.C."/>
        </authorList>
    </citation>
    <scope>NUCLEOTIDE SEQUENCE</scope>
    <source>
        <strain evidence="5">NIVA-4/92</strain>
    </source>
</reference>
<organism evidence="5 6">
    <name type="scientific">Diacronema lutheri</name>
    <name type="common">Unicellular marine alga</name>
    <name type="synonym">Monochrysis lutheri</name>
    <dbReference type="NCBI Taxonomy" id="2081491"/>
    <lineage>
        <taxon>Eukaryota</taxon>
        <taxon>Haptista</taxon>
        <taxon>Haptophyta</taxon>
        <taxon>Pavlovophyceae</taxon>
        <taxon>Pavlovales</taxon>
        <taxon>Pavlovaceae</taxon>
        <taxon>Diacronema</taxon>
    </lineage>
</organism>
<dbReference type="Gene3D" id="3.40.30.10">
    <property type="entry name" value="Glutaredoxin"/>
    <property type="match status" value="2"/>
</dbReference>
<accession>A0A8J5XMB3</accession>
<dbReference type="PROSITE" id="PS51352">
    <property type="entry name" value="THIOREDOXIN_2"/>
    <property type="match status" value="1"/>
</dbReference>
<gene>
    <name evidence="5" type="ORF">KFE25_012573</name>
</gene>
<dbReference type="PANTHER" id="PTHR10293">
    <property type="entry name" value="GLUTAREDOXIN FAMILY MEMBER"/>
    <property type="match status" value="1"/>
</dbReference>
<keyword evidence="1" id="KW-0479">Metal-binding</keyword>
<dbReference type="EMBL" id="JAGTXO010000011">
    <property type="protein sequence ID" value="KAG8465210.1"/>
    <property type="molecule type" value="Genomic_DNA"/>
</dbReference>
<evidence type="ECO:0000256" key="2">
    <source>
        <dbReference type="ARBA" id="ARBA00023004"/>
    </source>
</evidence>
<sequence length="230" mass="24321">MASASPRDEAAFNEAVRVREATVAYFRADWCEPCAQLDAVFDQLAADHAASCAFVRVDAEELMAVSERYGVDALPAVVVLREGKEAGRLGGVTAPALVELVAKLAAEAEAAKVAPLPASAPPTASPPSSASLDDRLKALVSSAPTMLFMKGSPDAPRCGFSRQIVELLRAEGVPFGHFDILADEDVRHGLKAFSNWPTYPQLYAGGKLVGGLDIVRELKEEGELKDALAS</sequence>
<dbReference type="InterPro" id="IPR036249">
    <property type="entry name" value="Thioredoxin-like_sf"/>
</dbReference>
<protein>
    <recommendedName>
        <fullName evidence="4">Thioredoxin domain-containing protein</fullName>
    </recommendedName>
</protein>
<dbReference type="GO" id="GO:0005829">
    <property type="term" value="C:cytosol"/>
    <property type="evidence" value="ECO:0007669"/>
    <property type="project" value="TreeGrafter"/>
</dbReference>
<dbReference type="CDD" id="cd03028">
    <property type="entry name" value="GRX_PICOT_like"/>
    <property type="match status" value="1"/>
</dbReference>
<feature type="domain" description="Thioredoxin" evidence="4">
    <location>
        <begin position="1"/>
        <end position="106"/>
    </location>
</feature>
<evidence type="ECO:0000259" key="4">
    <source>
        <dbReference type="PROSITE" id="PS51352"/>
    </source>
</evidence>
<evidence type="ECO:0000313" key="6">
    <source>
        <dbReference type="Proteomes" id="UP000751190"/>
    </source>
</evidence>
<dbReference type="InterPro" id="IPR002109">
    <property type="entry name" value="Glutaredoxin"/>
</dbReference>
<keyword evidence="2" id="KW-0408">Iron</keyword>
<dbReference type="InterPro" id="IPR033658">
    <property type="entry name" value="GRX_PICOT-like"/>
</dbReference>
<dbReference type="SUPFAM" id="SSF52833">
    <property type="entry name" value="Thioredoxin-like"/>
    <property type="match status" value="2"/>
</dbReference>
<dbReference type="GO" id="GO:0006879">
    <property type="term" value="P:intracellular iron ion homeostasis"/>
    <property type="evidence" value="ECO:0007669"/>
    <property type="project" value="TreeGrafter"/>
</dbReference>